<dbReference type="Proteomes" id="UP001238163">
    <property type="component" value="Unassembled WGS sequence"/>
</dbReference>
<accession>A0AAE3VEE9</accession>
<dbReference type="GO" id="GO:0016787">
    <property type="term" value="F:hydrolase activity"/>
    <property type="evidence" value="ECO:0007669"/>
    <property type="project" value="InterPro"/>
</dbReference>
<dbReference type="PANTHER" id="PTHR43143">
    <property type="entry name" value="METALLOPHOSPHOESTERASE, CALCINEURIN SUPERFAMILY"/>
    <property type="match status" value="1"/>
</dbReference>
<reference evidence="2" key="1">
    <citation type="submission" date="2023-07" db="EMBL/GenBank/DDBJ databases">
        <title>Genomic Encyclopedia of Type Strains, Phase IV (KMG-IV): sequencing the most valuable type-strain genomes for metagenomic binning, comparative biology and taxonomic classification.</title>
        <authorList>
            <person name="Goeker M."/>
        </authorList>
    </citation>
    <scope>NUCLEOTIDE SEQUENCE</scope>
    <source>
        <strain evidence="2">DSM 24202</strain>
    </source>
</reference>
<dbReference type="InterPro" id="IPR051918">
    <property type="entry name" value="STPP_CPPED1"/>
</dbReference>
<gene>
    <name evidence="2" type="ORF">J3R75_001008</name>
</gene>
<dbReference type="Gene3D" id="3.60.21.10">
    <property type="match status" value="1"/>
</dbReference>
<dbReference type="InterPro" id="IPR006311">
    <property type="entry name" value="TAT_signal"/>
</dbReference>
<dbReference type="RefSeq" id="WP_307260235.1">
    <property type="nucleotide sequence ID" value="NZ_JAUSVL010000001.1"/>
</dbReference>
<evidence type="ECO:0000259" key="1">
    <source>
        <dbReference type="Pfam" id="PF00149"/>
    </source>
</evidence>
<protein>
    <submittedName>
        <fullName evidence="2">3',5'-cyclic AMP phosphodiesterase CpdA</fullName>
    </submittedName>
</protein>
<name>A0AAE3VEE9_9BACT</name>
<dbReference type="SUPFAM" id="SSF56300">
    <property type="entry name" value="Metallo-dependent phosphatases"/>
    <property type="match status" value="1"/>
</dbReference>
<feature type="domain" description="Calcineurin-like phosphoesterase" evidence="1">
    <location>
        <begin position="41"/>
        <end position="237"/>
    </location>
</feature>
<sequence>MTRRDFLSTGALLGASLSVLPGRALAKDDVVSTTAAASEVRFSAFADIHYYPRVFPHDSREWLERILDRATREKVDFVIHAGDFTHKPKEFSDYVNWYNDYSLPTYHCIGNHDDDGNSHDVTLECYRLQCGHYFFDRKGFRFIVADPNYFLQDGIYTHYSASNYYKIGTSYVPPEQLEWLKDAIGNSPYPCVIFSHQSFEREIGGCKNYAEVRKIFNDANAAHPGRVRLVINGHHHRDNLRLIDGVLYFDLNSANYEWVAKAHDKYPPDVLARHSLAKNTVMYNDPINAIITMNSDGRIKIDGMESSLFMGITREMTGNPRYDAHGRETTARVQSLDITLN</sequence>
<dbReference type="Pfam" id="PF00149">
    <property type="entry name" value="Metallophos"/>
    <property type="match status" value="1"/>
</dbReference>
<dbReference type="PROSITE" id="PS51318">
    <property type="entry name" value="TAT"/>
    <property type="match status" value="1"/>
</dbReference>
<dbReference type="InterPro" id="IPR004843">
    <property type="entry name" value="Calcineurin-like_PHP"/>
</dbReference>
<dbReference type="PANTHER" id="PTHR43143:SF1">
    <property type="entry name" value="SERINE_THREONINE-PROTEIN PHOSPHATASE CPPED1"/>
    <property type="match status" value="1"/>
</dbReference>
<comment type="caution">
    <text evidence="2">The sequence shown here is derived from an EMBL/GenBank/DDBJ whole genome shotgun (WGS) entry which is preliminary data.</text>
</comment>
<dbReference type="AlphaFoldDB" id="A0AAE3VEE9"/>
<organism evidence="2 3">
    <name type="scientific">Oligosphaera ethanolica</name>
    <dbReference type="NCBI Taxonomy" id="760260"/>
    <lineage>
        <taxon>Bacteria</taxon>
        <taxon>Pseudomonadati</taxon>
        <taxon>Lentisphaerota</taxon>
        <taxon>Oligosphaeria</taxon>
        <taxon>Oligosphaerales</taxon>
        <taxon>Oligosphaeraceae</taxon>
        <taxon>Oligosphaera</taxon>
    </lineage>
</organism>
<proteinExistence type="predicted"/>
<keyword evidence="3" id="KW-1185">Reference proteome</keyword>
<evidence type="ECO:0000313" key="2">
    <source>
        <dbReference type="EMBL" id="MDQ0288901.1"/>
    </source>
</evidence>
<evidence type="ECO:0000313" key="3">
    <source>
        <dbReference type="Proteomes" id="UP001238163"/>
    </source>
</evidence>
<dbReference type="EMBL" id="JAUSVL010000001">
    <property type="protein sequence ID" value="MDQ0288901.1"/>
    <property type="molecule type" value="Genomic_DNA"/>
</dbReference>
<dbReference type="InterPro" id="IPR029052">
    <property type="entry name" value="Metallo-depent_PP-like"/>
</dbReference>